<comment type="caution">
    <text evidence="2">The sequence shown here is derived from an EMBL/GenBank/DDBJ whole genome shotgun (WGS) entry which is preliminary data.</text>
</comment>
<protein>
    <submittedName>
        <fullName evidence="2">Uncharacterized protein</fullName>
    </submittedName>
</protein>
<reference evidence="2" key="1">
    <citation type="submission" date="2022-06" db="EMBL/GenBank/DDBJ databases">
        <title>Uncovering the hologenomic basis of an extraordinary plant invasion.</title>
        <authorList>
            <person name="Bieker V.C."/>
            <person name="Martin M.D."/>
            <person name="Gilbert T."/>
            <person name="Hodgins K."/>
            <person name="Battlay P."/>
            <person name="Petersen B."/>
            <person name="Wilson J."/>
        </authorList>
    </citation>
    <scope>NUCLEOTIDE SEQUENCE</scope>
    <source>
        <strain evidence="2">AA19_3_7</strain>
        <tissue evidence="2">Leaf</tissue>
    </source>
</reference>
<sequence>MKTKIEHWRYKLKNITMDFDIFGCLAMKLKLFLLPFWYVIHHEGAKFQMEFKSSIGLQHQDLGSQLENLKCYSS</sequence>
<evidence type="ECO:0000313" key="3">
    <source>
        <dbReference type="Proteomes" id="UP001206925"/>
    </source>
</evidence>
<accession>A0AAD5GMS4</accession>
<keyword evidence="1" id="KW-0472">Membrane</keyword>
<keyword evidence="1" id="KW-0812">Transmembrane</keyword>
<feature type="transmembrane region" description="Helical" evidence="1">
    <location>
        <begin position="21"/>
        <end position="40"/>
    </location>
</feature>
<keyword evidence="3" id="KW-1185">Reference proteome</keyword>
<keyword evidence="1" id="KW-1133">Transmembrane helix</keyword>
<evidence type="ECO:0000256" key="1">
    <source>
        <dbReference type="SAM" id="Phobius"/>
    </source>
</evidence>
<dbReference type="Proteomes" id="UP001206925">
    <property type="component" value="Unassembled WGS sequence"/>
</dbReference>
<proteinExistence type="predicted"/>
<organism evidence="2 3">
    <name type="scientific">Ambrosia artemisiifolia</name>
    <name type="common">Common ragweed</name>
    <dbReference type="NCBI Taxonomy" id="4212"/>
    <lineage>
        <taxon>Eukaryota</taxon>
        <taxon>Viridiplantae</taxon>
        <taxon>Streptophyta</taxon>
        <taxon>Embryophyta</taxon>
        <taxon>Tracheophyta</taxon>
        <taxon>Spermatophyta</taxon>
        <taxon>Magnoliopsida</taxon>
        <taxon>eudicotyledons</taxon>
        <taxon>Gunneridae</taxon>
        <taxon>Pentapetalae</taxon>
        <taxon>asterids</taxon>
        <taxon>campanulids</taxon>
        <taxon>Asterales</taxon>
        <taxon>Asteraceae</taxon>
        <taxon>Asteroideae</taxon>
        <taxon>Heliantheae alliance</taxon>
        <taxon>Heliantheae</taxon>
        <taxon>Ambrosia</taxon>
    </lineage>
</organism>
<evidence type="ECO:0000313" key="2">
    <source>
        <dbReference type="EMBL" id="KAI7748692.1"/>
    </source>
</evidence>
<dbReference type="EMBL" id="JAMZMK010006484">
    <property type="protein sequence ID" value="KAI7748692.1"/>
    <property type="molecule type" value="Genomic_DNA"/>
</dbReference>
<dbReference type="AlphaFoldDB" id="A0AAD5GMS4"/>
<gene>
    <name evidence="2" type="ORF">M8C21_000341</name>
</gene>
<name>A0AAD5GMS4_AMBAR</name>